<sequence length="386" mass="42363">CTLPVYHSFLAALIPSPQFRCISLTCCPAEMLDKAVGLGAVTVLGVLEQGKGGGNLCQEEVQGLPTHDQRASRIRADLQSSSKLLRVLPHLHHCNVDIWSLLQPRAVQRLWFAVFIWTSALFLGLRGVCRGTSGSTLLHRSGSLGSDRVLGCWRSPLVLPGLPGRGSTAGVLLTVFSSIAVVVLIMFSNCCKLNHVNKQNTVDSSLMTRFSPSPDPRSAGMWKVIMESSCSSVWEDLRATASVSIHRVAEVCVAERGSGPPARYSGHLEQPHSRAVSISSEYEVPSVQRKTTFLLLVFVTPQQTPGGANAWQDLGQFMRGILLVDVHVLMAWWRFSCSLNISPLQLSSAWMKIQTLQLQVGKFTFSVKLLSLAACLWSYLCHRWVQ</sequence>
<keyword evidence="1" id="KW-0812">Transmembrane</keyword>
<comment type="caution">
    <text evidence="2">The sequence shown here is derived from an EMBL/GenBank/DDBJ whole genome shotgun (WGS) entry which is preliminary data.</text>
</comment>
<dbReference type="Proteomes" id="UP001434883">
    <property type="component" value="Unassembled WGS sequence"/>
</dbReference>
<evidence type="ECO:0000256" key="1">
    <source>
        <dbReference type="SAM" id="Phobius"/>
    </source>
</evidence>
<dbReference type="EMBL" id="JAHRIN010059973">
    <property type="protein sequence ID" value="MEQ2212576.1"/>
    <property type="molecule type" value="Genomic_DNA"/>
</dbReference>
<keyword evidence="3" id="KW-1185">Reference proteome</keyword>
<organism evidence="2 3">
    <name type="scientific">Xenoophorus captivus</name>
    <dbReference type="NCBI Taxonomy" id="1517983"/>
    <lineage>
        <taxon>Eukaryota</taxon>
        <taxon>Metazoa</taxon>
        <taxon>Chordata</taxon>
        <taxon>Craniata</taxon>
        <taxon>Vertebrata</taxon>
        <taxon>Euteleostomi</taxon>
        <taxon>Actinopterygii</taxon>
        <taxon>Neopterygii</taxon>
        <taxon>Teleostei</taxon>
        <taxon>Neoteleostei</taxon>
        <taxon>Acanthomorphata</taxon>
        <taxon>Ovalentaria</taxon>
        <taxon>Atherinomorphae</taxon>
        <taxon>Cyprinodontiformes</taxon>
        <taxon>Goodeidae</taxon>
        <taxon>Xenoophorus</taxon>
    </lineage>
</organism>
<gene>
    <name evidence="2" type="ORF">XENOCAPTIV_001640</name>
</gene>
<feature type="non-terminal residue" evidence="2">
    <location>
        <position position="1"/>
    </location>
</feature>
<reference evidence="2 3" key="1">
    <citation type="submission" date="2021-06" db="EMBL/GenBank/DDBJ databases">
        <authorList>
            <person name="Palmer J.M."/>
        </authorList>
    </citation>
    <scope>NUCLEOTIDE SEQUENCE [LARGE SCALE GENOMIC DNA]</scope>
    <source>
        <strain evidence="2 3">XC_2019</strain>
        <tissue evidence="2">Muscle</tissue>
    </source>
</reference>
<evidence type="ECO:0000313" key="2">
    <source>
        <dbReference type="EMBL" id="MEQ2212576.1"/>
    </source>
</evidence>
<accession>A0ABV0RXI5</accession>
<feature type="transmembrane region" description="Helical" evidence="1">
    <location>
        <begin position="169"/>
        <end position="188"/>
    </location>
</feature>
<name>A0ABV0RXI5_9TELE</name>
<proteinExistence type="predicted"/>
<feature type="transmembrane region" description="Helical" evidence="1">
    <location>
        <begin position="110"/>
        <end position="128"/>
    </location>
</feature>
<protein>
    <submittedName>
        <fullName evidence="2">Uncharacterized protein</fullName>
    </submittedName>
</protein>
<keyword evidence="1" id="KW-1133">Transmembrane helix</keyword>
<keyword evidence="1" id="KW-0472">Membrane</keyword>
<evidence type="ECO:0000313" key="3">
    <source>
        <dbReference type="Proteomes" id="UP001434883"/>
    </source>
</evidence>